<name>A0A1I1NN15_9BACT</name>
<protein>
    <recommendedName>
        <fullName evidence="2">Urease accessory protein UreH-like transmembrane domain-containing protein</fullName>
    </recommendedName>
</protein>
<dbReference type="Proteomes" id="UP000199514">
    <property type="component" value="Unassembled WGS sequence"/>
</dbReference>
<dbReference type="PANTHER" id="PTHR42208:SF1">
    <property type="entry name" value="HEAVY METAL TRANSPORTER"/>
    <property type="match status" value="1"/>
</dbReference>
<gene>
    <name evidence="3" type="ORF">SAMN05421780_11711</name>
</gene>
<feature type="transmembrane region" description="Helical" evidence="1">
    <location>
        <begin position="45"/>
        <end position="63"/>
    </location>
</feature>
<keyword evidence="1" id="KW-0812">Transmembrane</keyword>
<dbReference type="AlphaFoldDB" id="A0A1I1NN15"/>
<keyword evidence="1" id="KW-0472">Membrane</keyword>
<feature type="transmembrane region" description="Helical" evidence="1">
    <location>
        <begin position="119"/>
        <end position="143"/>
    </location>
</feature>
<feature type="transmembrane region" description="Helical" evidence="1">
    <location>
        <begin position="70"/>
        <end position="89"/>
    </location>
</feature>
<evidence type="ECO:0000256" key="1">
    <source>
        <dbReference type="SAM" id="Phobius"/>
    </source>
</evidence>
<evidence type="ECO:0000313" key="3">
    <source>
        <dbReference type="EMBL" id="SFC99074.1"/>
    </source>
</evidence>
<feature type="transmembrane region" description="Helical" evidence="1">
    <location>
        <begin position="184"/>
        <end position="203"/>
    </location>
</feature>
<reference evidence="3 4" key="1">
    <citation type="submission" date="2016-10" db="EMBL/GenBank/DDBJ databases">
        <authorList>
            <person name="de Groot N.N."/>
        </authorList>
    </citation>
    <scope>NUCLEOTIDE SEQUENCE [LARGE SCALE GENOMIC DNA]</scope>
    <source>
        <strain evidence="3 4">DSM 6793</strain>
    </source>
</reference>
<evidence type="ECO:0000259" key="2">
    <source>
        <dbReference type="Pfam" id="PF13386"/>
    </source>
</evidence>
<dbReference type="STRING" id="927664.SAMN05421780_11711"/>
<dbReference type="RefSeq" id="WP_091516739.1">
    <property type="nucleotide sequence ID" value="NZ_FOLE01000017.1"/>
</dbReference>
<keyword evidence="4" id="KW-1185">Reference proteome</keyword>
<dbReference type="InterPro" id="IPR039447">
    <property type="entry name" value="UreH-like_TM_dom"/>
</dbReference>
<dbReference type="EMBL" id="FOLE01000017">
    <property type="protein sequence ID" value="SFC99074.1"/>
    <property type="molecule type" value="Genomic_DNA"/>
</dbReference>
<evidence type="ECO:0000313" key="4">
    <source>
        <dbReference type="Proteomes" id="UP000199514"/>
    </source>
</evidence>
<organism evidence="3 4">
    <name type="scientific">Flexibacter flexilis DSM 6793</name>
    <dbReference type="NCBI Taxonomy" id="927664"/>
    <lineage>
        <taxon>Bacteria</taxon>
        <taxon>Pseudomonadati</taxon>
        <taxon>Bacteroidota</taxon>
        <taxon>Cytophagia</taxon>
        <taxon>Cytophagales</taxon>
        <taxon>Flexibacteraceae</taxon>
        <taxon>Flexibacter</taxon>
    </lineage>
</organism>
<dbReference type="Pfam" id="PF13386">
    <property type="entry name" value="DsbD_2"/>
    <property type="match status" value="1"/>
</dbReference>
<proteinExistence type="predicted"/>
<sequence>MFWSAILLGMGGSLHCVGMCGPLVMAVPATPNVWLGRLLYHAGRILTYATLGALMGGLGQLISFVTGQEYLSVIMGVIMLLTVVLPVALRNKLSSKNPMFKLSQKIRGWFGVWFKQRSYAAVMVLGMLNGLLVCGLVYGALAIATATGSALKGAAVMAVFGLSTMPMLLGILELMSWIPTAWRAYVQQFSTAVTMLVAIVLIMRGLHLGVPLSPAVQVQSGTDGKVTCSHR</sequence>
<feature type="transmembrane region" description="Helical" evidence="1">
    <location>
        <begin position="155"/>
        <end position="178"/>
    </location>
</feature>
<dbReference type="OrthoDB" id="594443at2"/>
<keyword evidence="1" id="KW-1133">Transmembrane helix</keyword>
<dbReference type="PANTHER" id="PTHR42208">
    <property type="entry name" value="HEAVY METAL TRANSPORTER-RELATED"/>
    <property type="match status" value="1"/>
</dbReference>
<feature type="domain" description="Urease accessory protein UreH-like transmembrane" evidence="2">
    <location>
        <begin position="5"/>
        <end position="199"/>
    </location>
</feature>
<accession>A0A1I1NN15</accession>